<dbReference type="Pfam" id="PF12874">
    <property type="entry name" value="zf-met"/>
    <property type="match status" value="1"/>
</dbReference>
<dbReference type="AlphaFoldDB" id="A0AAE0K407"/>
<dbReference type="Gene3D" id="3.30.160.60">
    <property type="entry name" value="Classic Zinc Finger"/>
    <property type="match status" value="2"/>
</dbReference>
<feature type="region of interest" description="Disordered" evidence="2">
    <location>
        <begin position="269"/>
        <end position="296"/>
    </location>
</feature>
<evidence type="ECO:0000256" key="2">
    <source>
        <dbReference type="SAM" id="MobiDB-lite"/>
    </source>
</evidence>
<keyword evidence="1" id="KW-0479">Metal-binding</keyword>
<dbReference type="InterPro" id="IPR013087">
    <property type="entry name" value="Znf_C2H2_type"/>
</dbReference>
<protein>
    <recommendedName>
        <fullName evidence="3">C2H2-type domain-containing protein</fullName>
    </recommendedName>
</protein>
<evidence type="ECO:0000256" key="1">
    <source>
        <dbReference type="PROSITE-ProRule" id="PRU00042"/>
    </source>
</evidence>
<dbReference type="PANTHER" id="PTHR38846">
    <property type="entry name" value="C3H1-TYPE DOMAIN-CONTAINING PROTEIN"/>
    <property type="match status" value="1"/>
</dbReference>
<dbReference type="Proteomes" id="UP001287356">
    <property type="component" value="Unassembled WGS sequence"/>
</dbReference>
<dbReference type="SMART" id="SM00355">
    <property type="entry name" value="ZnF_C2H2"/>
    <property type="match status" value="4"/>
</dbReference>
<dbReference type="EMBL" id="JAULSN010000006">
    <property type="protein sequence ID" value="KAK3369563.1"/>
    <property type="molecule type" value="Genomic_DNA"/>
</dbReference>
<keyword evidence="1" id="KW-0862">Zinc</keyword>
<keyword evidence="1" id="KW-0863">Zinc-finger</keyword>
<dbReference type="PROSITE" id="PS00028">
    <property type="entry name" value="ZINC_FINGER_C2H2_1"/>
    <property type="match status" value="1"/>
</dbReference>
<proteinExistence type="predicted"/>
<dbReference type="GO" id="GO:0008270">
    <property type="term" value="F:zinc ion binding"/>
    <property type="evidence" value="ECO:0007669"/>
    <property type="project" value="UniProtKB-KW"/>
</dbReference>
<feature type="domain" description="C2H2-type" evidence="3">
    <location>
        <begin position="82"/>
        <end position="109"/>
    </location>
</feature>
<dbReference type="InterPro" id="IPR036236">
    <property type="entry name" value="Znf_C2H2_sf"/>
</dbReference>
<dbReference type="PANTHER" id="PTHR38846:SF1">
    <property type="entry name" value="C3H1-TYPE DOMAIN-CONTAINING PROTEIN"/>
    <property type="match status" value="1"/>
</dbReference>
<feature type="domain" description="C2H2-type" evidence="3">
    <location>
        <begin position="33"/>
        <end position="63"/>
    </location>
</feature>
<reference evidence="4" key="2">
    <citation type="submission" date="2023-06" db="EMBL/GenBank/DDBJ databases">
        <authorList>
            <consortium name="Lawrence Berkeley National Laboratory"/>
            <person name="Haridas S."/>
            <person name="Hensen N."/>
            <person name="Bonometti L."/>
            <person name="Westerberg I."/>
            <person name="Brannstrom I.O."/>
            <person name="Guillou S."/>
            <person name="Cros-Aarteil S."/>
            <person name="Calhoun S."/>
            <person name="Kuo A."/>
            <person name="Mondo S."/>
            <person name="Pangilinan J."/>
            <person name="Riley R."/>
            <person name="Labutti K."/>
            <person name="Andreopoulos B."/>
            <person name="Lipzen A."/>
            <person name="Chen C."/>
            <person name="Yanf M."/>
            <person name="Daum C."/>
            <person name="Ng V."/>
            <person name="Clum A."/>
            <person name="Steindorff A."/>
            <person name="Ohm R."/>
            <person name="Martin F."/>
            <person name="Silar P."/>
            <person name="Natvig D."/>
            <person name="Lalanne C."/>
            <person name="Gautier V."/>
            <person name="Ament-Velasquez S.L."/>
            <person name="Kruys A."/>
            <person name="Hutchinson M.I."/>
            <person name="Powell A.J."/>
            <person name="Barry K."/>
            <person name="Miller A.N."/>
            <person name="Grigoriev I.V."/>
            <person name="Debuchy R."/>
            <person name="Gladieux P."/>
            <person name="Thoren M.H."/>
            <person name="Johannesson H."/>
        </authorList>
    </citation>
    <scope>NUCLEOTIDE SEQUENCE</scope>
    <source>
        <strain evidence="4">CBS 958.72</strain>
    </source>
</reference>
<dbReference type="SUPFAM" id="SSF57667">
    <property type="entry name" value="beta-beta-alpha zinc fingers"/>
    <property type="match status" value="1"/>
</dbReference>
<reference evidence="4" key="1">
    <citation type="journal article" date="2023" name="Mol. Phylogenet. Evol.">
        <title>Genome-scale phylogeny and comparative genomics of the fungal order Sordariales.</title>
        <authorList>
            <person name="Hensen N."/>
            <person name="Bonometti L."/>
            <person name="Westerberg I."/>
            <person name="Brannstrom I.O."/>
            <person name="Guillou S."/>
            <person name="Cros-Aarteil S."/>
            <person name="Calhoun S."/>
            <person name="Haridas S."/>
            <person name="Kuo A."/>
            <person name="Mondo S."/>
            <person name="Pangilinan J."/>
            <person name="Riley R."/>
            <person name="LaButti K."/>
            <person name="Andreopoulos B."/>
            <person name="Lipzen A."/>
            <person name="Chen C."/>
            <person name="Yan M."/>
            <person name="Daum C."/>
            <person name="Ng V."/>
            <person name="Clum A."/>
            <person name="Steindorff A."/>
            <person name="Ohm R.A."/>
            <person name="Martin F."/>
            <person name="Silar P."/>
            <person name="Natvig D.O."/>
            <person name="Lalanne C."/>
            <person name="Gautier V."/>
            <person name="Ament-Velasquez S.L."/>
            <person name="Kruys A."/>
            <person name="Hutchinson M.I."/>
            <person name="Powell A.J."/>
            <person name="Barry K."/>
            <person name="Miller A.N."/>
            <person name="Grigoriev I.V."/>
            <person name="Debuchy R."/>
            <person name="Gladieux P."/>
            <person name="Hiltunen Thoren M."/>
            <person name="Johannesson H."/>
        </authorList>
    </citation>
    <scope>NUCLEOTIDE SEQUENCE</scope>
    <source>
        <strain evidence="4">CBS 958.72</strain>
    </source>
</reference>
<sequence length="296" mass="34231">MADDTNFCKPCQRQFRTETSLLQHRQTSERHVYDCLRCDKHFKSASAIEQHRRSSRNHYICEPCESDFSSRDDLYQHETAEHKCKTCRLYFGHPSKLQIHLATHTMQDIGLPSYVTPNEVTHVKQEFGSPSYDGISFDDEFSRLASSKGWDPGSRQYSQQRTIAMRVELTSQYFPSSQPRLKGYQDLCSEVDVHPGKSITECRARLKNTYVNIMDLLNVRRMGTKPKVFDNVEALRDYTFRNGRIIDRNEAKKDGGFLASLLQHLCNPRRKGRRGERTNGSRSKVASGRVIKKSQN</sequence>
<accession>A0AAE0K407</accession>
<name>A0AAE0K407_9PEZI</name>
<evidence type="ECO:0000313" key="4">
    <source>
        <dbReference type="EMBL" id="KAK3369563.1"/>
    </source>
</evidence>
<evidence type="ECO:0000259" key="3">
    <source>
        <dbReference type="PROSITE" id="PS50157"/>
    </source>
</evidence>
<keyword evidence="5" id="KW-1185">Reference proteome</keyword>
<organism evidence="4 5">
    <name type="scientific">Lasiosphaeria ovina</name>
    <dbReference type="NCBI Taxonomy" id="92902"/>
    <lineage>
        <taxon>Eukaryota</taxon>
        <taxon>Fungi</taxon>
        <taxon>Dikarya</taxon>
        <taxon>Ascomycota</taxon>
        <taxon>Pezizomycotina</taxon>
        <taxon>Sordariomycetes</taxon>
        <taxon>Sordariomycetidae</taxon>
        <taxon>Sordariales</taxon>
        <taxon>Lasiosphaeriaceae</taxon>
        <taxon>Lasiosphaeria</taxon>
    </lineage>
</organism>
<dbReference type="PROSITE" id="PS50157">
    <property type="entry name" value="ZINC_FINGER_C2H2_2"/>
    <property type="match status" value="2"/>
</dbReference>
<evidence type="ECO:0000313" key="5">
    <source>
        <dbReference type="Proteomes" id="UP001287356"/>
    </source>
</evidence>
<comment type="caution">
    <text evidence="4">The sequence shown here is derived from an EMBL/GenBank/DDBJ whole genome shotgun (WGS) entry which is preliminary data.</text>
</comment>
<gene>
    <name evidence="4" type="ORF">B0T24DRAFT_722428</name>
</gene>